<gene>
    <name evidence="12" type="ORF">RGQ29_030905</name>
</gene>
<evidence type="ECO:0000259" key="11">
    <source>
        <dbReference type="PROSITE" id="PS50808"/>
    </source>
</evidence>
<keyword evidence="6" id="KW-0238">DNA-binding</keyword>
<dbReference type="GO" id="GO:0005634">
    <property type="term" value="C:nucleus"/>
    <property type="evidence" value="ECO:0007669"/>
    <property type="project" value="UniProtKB-SubCell"/>
</dbReference>
<dbReference type="PROSITE" id="PS50808">
    <property type="entry name" value="ZF_BED"/>
    <property type="match status" value="1"/>
</dbReference>
<dbReference type="PANTHER" id="PTHR46481:SF10">
    <property type="entry name" value="ZINC FINGER BED DOMAIN-CONTAINING PROTEIN 39"/>
    <property type="match status" value="1"/>
</dbReference>
<keyword evidence="2" id="KW-0479">Metal-binding</keyword>
<dbReference type="EMBL" id="JAXUIC010000009">
    <property type="protein sequence ID" value="KAK4572660.1"/>
    <property type="molecule type" value="Genomic_DNA"/>
</dbReference>
<organism evidence="12 13">
    <name type="scientific">Quercus rubra</name>
    <name type="common">Northern red oak</name>
    <name type="synonym">Quercus borealis</name>
    <dbReference type="NCBI Taxonomy" id="3512"/>
    <lineage>
        <taxon>Eukaryota</taxon>
        <taxon>Viridiplantae</taxon>
        <taxon>Streptophyta</taxon>
        <taxon>Embryophyta</taxon>
        <taxon>Tracheophyta</taxon>
        <taxon>Spermatophyta</taxon>
        <taxon>Magnoliopsida</taxon>
        <taxon>eudicotyledons</taxon>
        <taxon>Gunneridae</taxon>
        <taxon>Pentapetalae</taxon>
        <taxon>rosids</taxon>
        <taxon>fabids</taxon>
        <taxon>Fagales</taxon>
        <taxon>Fagaceae</taxon>
        <taxon>Quercus</taxon>
    </lineage>
</organism>
<evidence type="ECO:0000256" key="3">
    <source>
        <dbReference type="ARBA" id="ARBA00022771"/>
    </source>
</evidence>
<evidence type="ECO:0000256" key="2">
    <source>
        <dbReference type="ARBA" id="ARBA00022723"/>
    </source>
</evidence>
<keyword evidence="8" id="KW-0539">Nucleus</keyword>
<dbReference type="SUPFAM" id="SSF53098">
    <property type="entry name" value="Ribonuclease H-like"/>
    <property type="match status" value="1"/>
</dbReference>
<keyword evidence="5" id="KW-0805">Transcription regulation</keyword>
<proteinExistence type="predicted"/>
<evidence type="ECO:0000313" key="12">
    <source>
        <dbReference type="EMBL" id="KAK4572660.1"/>
    </source>
</evidence>
<comment type="caution">
    <text evidence="12">The sequence shown here is derived from an EMBL/GenBank/DDBJ whole genome shotgun (WGS) entry which is preliminary data.</text>
</comment>
<dbReference type="GO" id="GO:0003677">
    <property type="term" value="F:DNA binding"/>
    <property type="evidence" value="ECO:0007669"/>
    <property type="project" value="UniProtKB-KW"/>
</dbReference>
<dbReference type="InterPro" id="IPR003656">
    <property type="entry name" value="Znf_BED"/>
</dbReference>
<keyword evidence="7" id="KW-0804">Transcription</keyword>
<feature type="compositionally biased region" description="Low complexity" evidence="10">
    <location>
        <begin position="25"/>
        <end position="43"/>
    </location>
</feature>
<evidence type="ECO:0000256" key="1">
    <source>
        <dbReference type="ARBA" id="ARBA00004123"/>
    </source>
</evidence>
<dbReference type="AlphaFoldDB" id="A0AAN7EK19"/>
<dbReference type="InterPro" id="IPR008906">
    <property type="entry name" value="HATC_C_dom"/>
</dbReference>
<dbReference type="PANTHER" id="PTHR46481">
    <property type="entry name" value="ZINC FINGER BED DOMAIN-CONTAINING PROTEIN 4"/>
    <property type="match status" value="1"/>
</dbReference>
<evidence type="ECO:0000256" key="5">
    <source>
        <dbReference type="ARBA" id="ARBA00023015"/>
    </source>
</evidence>
<feature type="region of interest" description="Disordered" evidence="10">
    <location>
        <begin position="19"/>
        <end position="51"/>
    </location>
</feature>
<keyword evidence="4" id="KW-0862">Zinc</keyword>
<dbReference type="Proteomes" id="UP001324115">
    <property type="component" value="Unassembled WGS sequence"/>
</dbReference>
<dbReference type="Pfam" id="PF05699">
    <property type="entry name" value="Dimer_Tnp_hAT"/>
    <property type="match status" value="1"/>
</dbReference>
<feature type="domain" description="BED-type" evidence="11">
    <location>
        <begin position="54"/>
        <end position="114"/>
    </location>
</feature>
<keyword evidence="3 9" id="KW-0863">Zinc-finger</keyword>
<evidence type="ECO:0000256" key="6">
    <source>
        <dbReference type="ARBA" id="ARBA00023125"/>
    </source>
</evidence>
<reference evidence="12 13" key="1">
    <citation type="journal article" date="2023" name="G3 (Bethesda)">
        <title>A haplotype-resolved chromosome-scale genome for Quercus rubra L. provides insights into the genetics of adaptive traits for red oak species.</title>
        <authorList>
            <person name="Kapoor B."/>
            <person name="Jenkins J."/>
            <person name="Schmutz J."/>
            <person name="Zhebentyayeva T."/>
            <person name="Kuelheim C."/>
            <person name="Coggeshall M."/>
            <person name="Heim C."/>
            <person name="Lasky J.R."/>
            <person name="Leites L."/>
            <person name="Islam-Faridi N."/>
            <person name="Romero-Severson J."/>
            <person name="DeLeo V.L."/>
            <person name="Lucas S.M."/>
            <person name="Lazic D."/>
            <person name="Gailing O."/>
            <person name="Carlson J."/>
            <person name="Staton M."/>
        </authorList>
    </citation>
    <scope>NUCLEOTIDE SEQUENCE [LARGE SCALE GENOMIC DNA]</scope>
    <source>
        <strain evidence="12">Pseudo-F2</strain>
    </source>
</reference>
<dbReference type="InterPro" id="IPR012337">
    <property type="entry name" value="RNaseH-like_sf"/>
</dbReference>
<dbReference type="GO" id="GO:0008270">
    <property type="term" value="F:zinc ion binding"/>
    <property type="evidence" value="ECO:0007669"/>
    <property type="project" value="UniProtKB-KW"/>
</dbReference>
<dbReference type="InterPro" id="IPR052035">
    <property type="entry name" value="ZnF_BED_domain_contain"/>
</dbReference>
<accession>A0AAN7EK19</accession>
<dbReference type="Pfam" id="PF02892">
    <property type="entry name" value="zf-BED"/>
    <property type="match status" value="1"/>
</dbReference>
<keyword evidence="13" id="KW-1185">Reference proteome</keyword>
<dbReference type="GO" id="GO:0046983">
    <property type="term" value="F:protein dimerization activity"/>
    <property type="evidence" value="ECO:0007669"/>
    <property type="project" value="InterPro"/>
</dbReference>
<name>A0AAN7EK19_QUERU</name>
<dbReference type="SMART" id="SM00614">
    <property type="entry name" value="ZnF_BED"/>
    <property type="match status" value="1"/>
</dbReference>
<evidence type="ECO:0000256" key="10">
    <source>
        <dbReference type="SAM" id="MobiDB-lite"/>
    </source>
</evidence>
<comment type="subcellular location">
    <subcellularLocation>
        <location evidence="1">Nucleus</location>
    </subcellularLocation>
</comment>
<evidence type="ECO:0000256" key="8">
    <source>
        <dbReference type="ARBA" id="ARBA00023242"/>
    </source>
</evidence>
<evidence type="ECO:0000256" key="7">
    <source>
        <dbReference type="ARBA" id="ARBA00023163"/>
    </source>
</evidence>
<evidence type="ECO:0000256" key="4">
    <source>
        <dbReference type="ARBA" id="ARBA00022833"/>
    </source>
</evidence>
<sequence>MTHRNNHIILDDLDEQGQHFESIGSPTSPVSPTSNVPTNNNTTLGSNPSVTNKKLKSEVWKTFDRVERIKQDGTKEIKAICSKCGDELAGGPSAGTNHLKRHILNSCKRKNQMDIRDFQQLGKDKEGNLTTFIYTDANAQNEVVEYLVRAEHPFTFVEKYDFTGMVQRGFTPQYKGFSASAAKRDIMKSFKFYKEKLKIGLSNLSSSVEKIKDIVRNINSSQARYELNKKNINIDVPHRWNATYLLLDSAIKYKDILNLYYSHLFQNSRCPLEKIEEHDWMLAELVRDFLKTIQSFQNSMTQLFDYYGNAYKNFDIGAQTQNTRSSLSSTSSLSDQEEQNAYHMVKRRREQASSVTSGGLSEFQRYLNQPLLEIDEEGSFDLLGWWKTNQSKYPILSIMAREILSVLVSTVASEASFSASGRVVSDKRCGLSPETVEALVCLKDWNLADTRRQEAEQEVELAKAFERLKLERPE</sequence>
<protein>
    <recommendedName>
        <fullName evidence="11">BED-type domain-containing protein</fullName>
    </recommendedName>
</protein>
<evidence type="ECO:0000313" key="13">
    <source>
        <dbReference type="Proteomes" id="UP001324115"/>
    </source>
</evidence>
<evidence type="ECO:0000256" key="9">
    <source>
        <dbReference type="PROSITE-ProRule" id="PRU00027"/>
    </source>
</evidence>